<keyword evidence="4" id="KW-1185">Reference proteome</keyword>
<dbReference type="Gene3D" id="3.40.710.10">
    <property type="entry name" value="DD-peptidase/beta-lactamase superfamily"/>
    <property type="match status" value="1"/>
</dbReference>
<dbReference type="Proteomes" id="UP001291687">
    <property type="component" value="Unassembled WGS sequence"/>
</dbReference>
<dbReference type="Pfam" id="PF00144">
    <property type="entry name" value="Beta-lactamase"/>
    <property type="match status" value="1"/>
</dbReference>
<dbReference type="InterPro" id="IPR001466">
    <property type="entry name" value="Beta-lactam-related"/>
</dbReference>
<accession>A0ABU5ND80</accession>
<keyword evidence="1" id="KW-0732">Signal</keyword>
<dbReference type="InterPro" id="IPR050491">
    <property type="entry name" value="AmpC-like"/>
</dbReference>
<sequence length="398" mass="44715">MRKYIILFLALVLNSSLSFADKDLRNKVSQASKDYLSSRFMNGTYMFCDDDGVIEQGAKGLHSFETKRELISEQAMPIASTTKTMTAAAILKLRDRGLLDVNDKVAKFLTKESNIWTDGVVPAWANKITIHNLLTHRSGLTEYFMGAKLDITKPHSEINKDIVNFAAGKELTFEPGIKHNYCNTNYVLLGLIIETLSGKSLADFYAEEFFKPLGMNDTRLINLAEAVKHQVEPGSTNYPIRYFVTPTGNSEPQFNVAKSEFIMVPYADGGVASTAKDLITWNKALHSGQIISDSSYKLMITRHYQLPEDLSDGIKKYTGYGLFISELEGGDVVYHHAGKALAIRCESGYIPSKNLYFAVLSNVMNYVPKEMQDKIDMEKVENQLDIAYFTKHIFDSIR</sequence>
<comment type="caution">
    <text evidence="3">The sequence shown here is derived from an EMBL/GenBank/DDBJ whole genome shotgun (WGS) entry which is preliminary data.</text>
</comment>
<dbReference type="RefSeq" id="WP_322777047.1">
    <property type="nucleotide sequence ID" value="NZ_JARJFB010000087.1"/>
</dbReference>
<gene>
    <name evidence="3" type="ORF">Megvenef_01119</name>
</gene>
<name>A0ABU5ND80_9RICK</name>
<dbReference type="EMBL" id="JARJFB010000087">
    <property type="protein sequence ID" value="MEA0971146.1"/>
    <property type="molecule type" value="Genomic_DNA"/>
</dbReference>
<evidence type="ECO:0000313" key="4">
    <source>
        <dbReference type="Proteomes" id="UP001291687"/>
    </source>
</evidence>
<protein>
    <submittedName>
        <fullName evidence="3">Penicillin-binding protein</fullName>
    </submittedName>
</protein>
<dbReference type="PANTHER" id="PTHR46825">
    <property type="entry name" value="D-ALANYL-D-ALANINE-CARBOXYPEPTIDASE/ENDOPEPTIDASE AMPH"/>
    <property type="match status" value="1"/>
</dbReference>
<dbReference type="InterPro" id="IPR012338">
    <property type="entry name" value="Beta-lactam/transpept-like"/>
</dbReference>
<evidence type="ECO:0000256" key="1">
    <source>
        <dbReference type="SAM" id="SignalP"/>
    </source>
</evidence>
<reference evidence="3 4" key="1">
    <citation type="submission" date="2023-03" db="EMBL/GenBank/DDBJ databases">
        <title>Host association and intracellularity evolved multiple times independently in the Rickettsiales.</title>
        <authorList>
            <person name="Castelli M."/>
            <person name="Nardi T."/>
            <person name="Gammuto L."/>
            <person name="Bellinzona G."/>
            <person name="Sabaneyeva E."/>
            <person name="Potekhin A."/>
            <person name="Serra V."/>
            <person name="Petroni G."/>
            <person name="Sassera D."/>
        </authorList>
    </citation>
    <scope>NUCLEOTIDE SEQUENCE [LARGE SCALE GENOMIC DNA]</scope>
    <source>
        <strain evidence="3 4">Sr 2-6</strain>
    </source>
</reference>
<organism evidence="3 4">
    <name type="scientific">Candidatus Megaera venefica</name>
    <dbReference type="NCBI Taxonomy" id="2055910"/>
    <lineage>
        <taxon>Bacteria</taxon>
        <taxon>Pseudomonadati</taxon>
        <taxon>Pseudomonadota</taxon>
        <taxon>Alphaproteobacteria</taxon>
        <taxon>Rickettsiales</taxon>
        <taxon>Rickettsiaceae</taxon>
        <taxon>Candidatus Megaera</taxon>
    </lineage>
</organism>
<feature type="chain" id="PRO_5047102023" evidence="1">
    <location>
        <begin position="21"/>
        <end position="398"/>
    </location>
</feature>
<dbReference type="SUPFAM" id="SSF56601">
    <property type="entry name" value="beta-lactamase/transpeptidase-like"/>
    <property type="match status" value="1"/>
</dbReference>
<dbReference type="PANTHER" id="PTHR46825:SF7">
    <property type="entry name" value="D-ALANYL-D-ALANINE CARBOXYPEPTIDASE"/>
    <property type="match status" value="1"/>
</dbReference>
<feature type="signal peptide" evidence="1">
    <location>
        <begin position="1"/>
        <end position="20"/>
    </location>
</feature>
<feature type="domain" description="Beta-lactamase-related" evidence="2">
    <location>
        <begin position="46"/>
        <end position="370"/>
    </location>
</feature>
<proteinExistence type="predicted"/>
<evidence type="ECO:0000259" key="2">
    <source>
        <dbReference type="Pfam" id="PF00144"/>
    </source>
</evidence>
<evidence type="ECO:0000313" key="3">
    <source>
        <dbReference type="EMBL" id="MEA0971146.1"/>
    </source>
</evidence>